<proteinExistence type="predicted"/>
<organism evidence="1 2">
    <name type="scientific">Blumeria graminis f. sp. triticale</name>
    <dbReference type="NCBI Taxonomy" id="1689686"/>
    <lineage>
        <taxon>Eukaryota</taxon>
        <taxon>Fungi</taxon>
        <taxon>Dikarya</taxon>
        <taxon>Ascomycota</taxon>
        <taxon>Pezizomycotina</taxon>
        <taxon>Leotiomycetes</taxon>
        <taxon>Erysiphales</taxon>
        <taxon>Erysiphaceae</taxon>
        <taxon>Blumeria</taxon>
    </lineage>
</organism>
<dbReference type="Proteomes" id="UP000683417">
    <property type="component" value="Unassembled WGS sequence"/>
</dbReference>
<sequence>MLIRATNSYFIMRKEELCRCRSILHNGEDKFVQFPGSGEVPSSYEIKFELIVQPMRLIFRGTTCYETKDEPKVIYETKGLLGTIDISRGLSWDL</sequence>
<accession>A0A9W4DLB8</accession>
<evidence type="ECO:0000313" key="2">
    <source>
        <dbReference type="Proteomes" id="UP000683417"/>
    </source>
</evidence>
<protein>
    <submittedName>
        <fullName evidence="1">BgTH12-02244</fullName>
    </submittedName>
</protein>
<reference evidence="1" key="1">
    <citation type="submission" date="2020-10" db="EMBL/GenBank/DDBJ databases">
        <authorList>
            <person name="Muller C M."/>
        </authorList>
    </citation>
    <scope>NUCLEOTIDE SEQUENCE</scope>
    <source>
        <strain evidence="1">THUN-12</strain>
    </source>
</reference>
<gene>
    <name evidence="1" type="ORF">BGTH12_LOCUS3359</name>
</gene>
<dbReference type="AlphaFoldDB" id="A0A9W4DLB8"/>
<evidence type="ECO:0000313" key="1">
    <source>
        <dbReference type="EMBL" id="CAD6502001.1"/>
    </source>
</evidence>
<name>A0A9W4DLB8_BLUGR</name>
<comment type="caution">
    <text evidence="1">The sequence shown here is derived from an EMBL/GenBank/DDBJ whole genome shotgun (WGS) entry which is preliminary data.</text>
</comment>
<dbReference type="EMBL" id="CAJHIT010000005">
    <property type="protein sequence ID" value="CAD6502001.1"/>
    <property type="molecule type" value="Genomic_DNA"/>
</dbReference>